<gene>
    <name evidence="1" type="ORF">ACFPQA_04150</name>
</gene>
<evidence type="ECO:0000313" key="1">
    <source>
        <dbReference type="EMBL" id="MFC5544228.1"/>
    </source>
</evidence>
<proteinExistence type="predicted"/>
<dbReference type="RefSeq" id="WP_248154968.1">
    <property type="nucleotide sequence ID" value="NZ_JAKZAJ010000001.1"/>
</dbReference>
<comment type="caution">
    <text evidence="1">The sequence shown here is derived from an EMBL/GenBank/DDBJ whole genome shotgun (WGS) entry which is preliminary data.</text>
</comment>
<dbReference type="Proteomes" id="UP001596055">
    <property type="component" value="Unassembled WGS sequence"/>
</dbReference>
<organism evidence="1 2">
    <name type="scientific">Marinobacter koreensis</name>
    <dbReference type="NCBI Taxonomy" id="335974"/>
    <lineage>
        <taxon>Bacteria</taxon>
        <taxon>Pseudomonadati</taxon>
        <taxon>Pseudomonadota</taxon>
        <taxon>Gammaproteobacteria</taxon>
        <taxon>Pseudomonadales</taxon>
        <taxon>Marinobacteraceae</taxon>
        <taxon>Marinobacter</taxon>
    </lineage>
</organism>
<protein>
    <recommendedName>
        <fullName evidence="3">Tail fiber protein</fullName>
    </recommendedName>
</protein>
<name>A0ABW0RII7_9GAMM</name>
<keyword evidence="2" id="KW-1185">Reference proteome</keyword>
<sequence>MTITSDQIVLSESEVMADTDDGGGRMSGRIVVSGQVNNTFPDISRIDRVYGRVNLRKLYLFINAANTDTLLGAHTILSEMAKDPNVHVVLFDTGSHTDRRTDAQDRIESYVVASSEAPFWIWGRQLAGQRAIQALAFTNNQKDPEPGQIFVLSDLDNGNDQYVRVTGVDIEEQAFTIDRGNYGFYNFKLKTYVIELAQPLAYDFQGSDPHPTGNLNDSVKILKTQVADAAKYMGASPLAQPASVGDRTITVENVYTPLVPSAQSENAITDQPAGAQAAIIRPASNSTVTIAGITGVTTGPNGEGIYHTGRAIVPGTLQITGSNGEYKDLGGKLVHTGGSNNLDEETSTVDYVNGVIRAFYAGGSKNYSTTLTFKPGAAVNQQTKQTSREVNQQTRSLTWVHQTEPKAAEGTLTVEYRAQGSWYLLRDLGGGELAGDGTGTVDYATGTVNFTLAALPDAGTEIIIAWGEKQGTVIEAGATVPDSPTIRFEVGETVTA</sequence>
<reference evidence="2" key="1">
    <citation type="journal article" date="2019" name="Int. J. Syst. Evol. Microbiol.">
        <title>The Global Catalogue of Microorganisms (GCM) 10K type strain sequencing project: providing services to taxonomists for standard genome sequencing and annotation.</title>
        <authorList>
            <consortium name="The Broad Institute Genomics Platform"/>
            <consortium name="The Broad Institute Genome Sequencing Center for Infectious Disease"/>
            <person name="Wu L."/>
            <person name="Ma J."/>
        </authorList>
    </citation>
    <scope>NUCLEOTIDE SEQUENCE [LARGE SCALE GENOMIC DNA]</scope>
    <source>
        <strain evidence="2">CGMCC 4.1799</strain>
    </source>
</reference>
<accession>A0ABW0RII7</accession>
<evidence type="ECO:0008006" key="3">
    <source>
        <dbReference type="Google" id="ProtNLM"/>
    </source>
</evidence>
<dbReference type="EMBL" id="JBHSNL010000001">
    <property type="protein sequence ID" value="MFC5544228.1"/>
    <property type="molecule type" value="Genomic_DNA"/>
</dbReference>
<evidence type="ECO:0000313" key="2">
    <source>
        <dbReference type="Proteomes" id="UP001596055"/>
    </source>
</evidence>